<feature type="signal peptide" evidence="2">
    <location>
        <begin position="1"/>
        <end position="26"/>
    </location>
</feature>
<keyword evidence="1" id="KW-1133">Transmembrane helix</keyword>
<evidence type="ECO:0000313" key="4">
    <source>
        <dbReference type="Proteomes" id="UP001254770"/>
    </source>
</evidence>
<keyword evidence="1" id="KW-0472">Membrane</keyword>
<sequence length="119" mass="13430">MRQAKKWFLIIVLCLANFCSLSQVNALQTDGEIISAPKKDSSSYSINVFGRIGKTTSNDGRENHQNDTLKTNTIVADRSQFIQNNFPKTGNRNDLQIVILGYLLVVVSLIVQIKKRKKF</sequence>
<dbReference type="RefSeq" id="WP_311816456.1">
    <property type="nucleotide sequence ID" value="NZ_JARPXG010000002.1"/>
</dbReference>
<proteinExistence type="predicted"/>
<accession>A0AAW8T8L3</accession>
<protein>
    <submittedName>
        <fullName evidence="3">LPXTG cell wall anchor domain-containing protein</fullName>
    </submittedName>
</protein>
<keyword evidence="2" id="KW-0732">Signal</keyword>
<dbReference type="AlphaFoldDB" id="A0AAW8T8L3"/>
<evidence type="ECO:0000313" key="3">
    <source>
        <dbReference type="EMBL" id="MDT2545515.1"/>
    </source>
</evidence>
<evidence type="ECO:0000256" key="1">
    <source>
        <dbReference type="SAM" id="Phobius"/>
    </source>
</evidence>
<comment type="caution">
    <text evidence="3">The sequence shown here is derived from an EMBL/GenBank/DDBJ whole genome shotgun (WGS) entry which is preliminary data.</text>
</comment>
<dbReference type="Proteomes" id="UP001254770">
    <property type="component" value="Unassembled WGS sequence"/>
</dbReference>
<gene>
    <name evidence="3" type="ORF">P7D69_14280</name>
</gene>
<feature type="chain" id="PRO_5043745842" evidence="2">
    <location>
        <begin position="27"/>
        <end position="119"/>
    </location>
</feature>
<evidence type="ECO:0000256" key="2">
    <source>
        <dbReference type="SAM" id="SignalP"/>
    </source>
</evidence>
<name>A0AAW8T8L3_9ENTE</name>
<reference evidence="3" key="1">
    <citation type="submission" date="2023-03" db="EMBL/GenBank/DDBJ databases">
        <authorList>
            <person name="Shen W."/>
            <person name="Cai J."/>
        </authorList>
    </citation>
    <scope>NUCLEOTIDE SEQUENCE</scope>
    <source>
        <strain evidence="3">Y15</strain>
    </source>
</reference>
<dbReference type="EMBL" id="JARPXL010000015">
    <property type="protein sequence ID" value="MDT2545515.1"/>
    <property type="molecule type" value="Genomic_DNA"/>
</dbReference>
<keyword evidence="1" id="KW-0812">Transmembrane</keyword>
<dbReference type="NCBIfam" id="TIGR01167">
    <property type="entry name" value="LPXTG_anchor"/>
    <property type="match status" value="1"/>
</dbReference>
<organism evidence="3 4">
    <name type="scientific">Enterococcus raffinosus</name>
    <dbReference type="NCBI Taxonomy" id="71452"/>
    <lineage>
        <taxon>Bacteria</taxon>
        <taxon>Bacillati</taxon>
        <taxon>Bacillota</taxon>
        <taxon>Bacilli</taxon>
        <taxon>Lactobacillales</taxon>
        <taxon>Enterococcaceae</taxon>
        <taxon>Enterococcus</taxon>
    </lineage>
</organism>
<feature type="transmembrane region" description="Helical" evidence="1">
    <location>
        <begin position="95"/>
        <end position="113"/>
    </location>
</feature>